<dbReference type="InterPro" id="IPR036251">
    <property type="entry name" value="Arg_repress_C_sf"/>
</dbReference>
<accession>D5WV95</accession>
<evidence type="ECO:0000259" key="10">
    <source>
        <dbReference type="Pfam" id="PF02863"/>
    </source>
</evidence>
<evidence type="ECO:0000256" key="4">
    <source>
        <dbReference type="ARBA" id="ARBA00023015"/>
    </source>
</evidence>
<dbReference type="InterPro" id="IPR020900">
    <property type="entry name" value="Arg_repress_DNA-bd"/>
</dbReference>
<feature type="domain" description="Arginine repressor DNA-binding" evidence="9">
    <location>
        <begin position="2"/>
        <end position="67"/>
    </location>
</feature>
<dbReference type="GO" id="GO:1900079">
    <property type="term" value="P:regulation of arginine biosynthetic process"/>
    <property type="evidence" value="ECO:0007669"/>
    <property type="project" value="UniProtKB-UniRule"/>
</dbReference>
<dbReference type="PANTHER" id="PTHR34471">
    <property type="entry name" value="ARGININE REPRESSOR"/>
    <property type="match status" value="1"/>
</dbReference>
<dbReference type="GO" id="GO:0034618">
    <property type="term" value="F:arginine binding"/>
    <property type="evidence" value="ECO:0007669"/>
    <property type="project" value="InterPro"/>
</dbReference>
<sequence length="148" mass="16384">MKNKRLTHIRELVAARSIETQEELVQALRESGFQVTQATVSRDIKELQLIKVPTADGRYVYALPPEPSVNNEARLQRMLPESFVSLDRAENLIVMKTLPGNAHAVAALVDAVGWSEIMGTIAGDDTILVICRSAVQAAAVEERFRQMV</sequence>
<dbReference type="GO" id="GO:0003700">
    <property type="term" value="F:DNA-binding transcription factor activity"/>
    <property type="evidence" value="ECO:0007669"/>
    <property type="project" value="UniProtKB-UniRule"/>
</dbReference>
<dbReference type="HAMAP" id="MF_00173">
    <property type="entry name" value="Arg_repressor"/>
    <property type="match status" value="1"/>
</dbReference>
<dbReference type="InterPro" id="IPR036390">
    <property type="entry name" value="WH_DNA-bd_sf"/>
</dbReference>
<feature type="domain" description="Arginine repressor C-terminal" evidence="10">
    <location>
        <begin position="80"/>
        <end position="145"/>
    </location>
</feature>
<keyword evidence="7" id="KW-0055">Arginine biosynthesis</keyword>
<dbReference type="PANTHER" id="PTHR34471:SF1">
    <property type="entry name" value="ARGININE REPRESSOR"/>
    <property type="match status" value="1"/>
</dbReference>
<keyword evidence="7" id="KW-0028">Amino-acid biosynthesis</keyword>
<dbReference type="SUPFAM" id="SSF55252">
    <property type="entry name" value="C-terminal domain of arginine repressor"/>
    <property type="match status" value="1"/>
</dbReference>
<proteinExistence type="inferred from homology"/>
<keyword evidence="7" id="KW-0678">Repressor</keyword>
<keyword evidence="12" id="KW-1185">Reference proteome</keyword>
<dbReference type="Proteomes" id="UP000002368">
    <property type="component" value="Chromosome"/>
</dbReference>
<evidence type="ECO:0000313" key="11">
    <source>
        <dbReference type="EMBL" id="ADG05505.1"/>
    </source>
</evidence>
<dbReference type="UniPathway" id="UPA00068"/>
<dbReference type="Gene3D" id="1.10.10.10">
    <property type="entry name" value="Winged helix-like DNA-binding domain superfamily/Winged helix DNA-binding domain"/>
    <property type="match status" value="1"/>
</dbReference>
<dbReference type="GO" id="GO:0006526">
    <property type="term" value="P:L-arginine biosynthetic process"/>
    <property type="evidence" value="ECO:0007669"/>
    <property type="project" value="UniProtKB-UniPathway"/>
</dbReference>
<protein>
    <recommendedName>
        <fullName evidence="7 8">Arginine repressor</fullName>
    </recommendedName>
</protein>
<dbReference type="HOGENOM" id="CLU_097103_3_0_9"/>
<dbReference type="KEGG" id="bts:Btus_0743"/>
<dbReference type="EMBL" id="CP002017">
    <property type="protein sequence ID" value="ADG05505.1"/>
    <property type="molecule type" value="Genomic_DNA"/>
</dbReference>
<dbReference type="NCBIfam" id="TIGR01529">
    <property type="entry name" value="argR_whole"/>
    <property type="match status" value="1"/>
</dbReference>
<dbReference type="Gene3D" id="3.30.1360.40">
    <property type="match status" value="1"/>
</dbReference>
<dbReference type="GO" id="GO:0051259">
    <property type="term" value="P:protein complex oligomerization"/>
    <property type="evidence" value="ECO:0007669"/>
    <property type="project" value="InterPro"/>
</dbReference>
<keyword evidence="6 7" id="KW-0804">Transcription</keyword>
<dbReference type="RefSeq" id="WP_013074797.1">
    <property type="nucleotide sequence ID" value="NC_014098.1"/>
</dbReference>
<dbReference type="Pfam" id="PF01316">
    <property type="entry name" value="Arg_repressor"/>
    <property type="match status" value="1"/>
</dbReference>
<evidence type="ECO:0000256" key="3">
    <source>
        <dbReference type="ARBA" id="ARBA00022490"/>
    </source>
</evidence>
<dbReference type="STRING" id="562970.Btus_0743"/>
<dbReference type="InterPro" id="IPR036388">
    <property type="entry name" value="WH-like_DNA-bd_sf"/>
</dbReference>
<dbReference type="InterPro" id="IPR001669">
    <property type="entry name" value="Arg_repress"/>
</dbReference>
<dbReference type="eggNOG" id="COG1438">
    <property type="taxonomic scope" value="Bacteria"/>
</dbReference>
<evidence type="ECO:0000313" key="12">
    <source>
        <dbReference type="Proteomes" id="UP000002368"/>
    </source>
</evidence>
<dbReference type="AlphaFoldDB" id="D5WV95"/>
<dbReference type="SUPFAM" id="SSF46785">
    <property type="entry name" value="Winged helix' DNA-binding domain"/>
    <property type="match status" value="1"/>
</dbReference>
<evidence type="ECO:0000256" key="6">
    <source>
        <dbReference type="ARBA" id="ARBA00023163"/>
    </source>
</evidence>
<gene>
    <name evidence="7" type="primary">argR</name>
    <name evidence="11" type="ordered locus">Btus_0743</name>
</gene>
<comment type="pathway">
    <text evidence="7">Amino-acid biosynthesis; L-arginine biosynthesis [regulation].</text>
</comment>
<reference evidence="11 12" key="1">
    <citation type="journal article" date="2011" name="Stand. Genomic Sci.">
        <title>Complete genome sequence of the thermophilic, hydrogen-oxidizing Bacillus tusciae type strain (T2) and reclassification in the new genus, Kyrpidia gen. nov. as Kyrpidia tusciae comb. nov. and emendation of the family Alicyclobacillaceae da Costa and Rainey, 2010.</title>
        <authorList>
            <person name="Klenk H.P."/>
            <person name="Lapidus A."/>
            <person name="Chertkov O."/>
            <person name="Copeland A."/>
            <person name="Del Rio T.G."/>
            <person name="Nolan M."/>
            <person name="Lucas S."/>
            <person name="Chen F."/>
            <person name="Tice H."/>
            <person name="Cheng J.F."/>
            <person name="Han C."/>
            <person name="Bruce D."/>
            <person name="Goodwin L."/>
            <person name="Pitluck S."/>
            <person name="Pati A."/>
            <person name="Ivanova N."/>
            <person name="Mavromatis K."/>
            <person name="Daum C."/>
            <person name="Chen A."/>
            <person name="Palaniappan K."/>
            <person name="Chang Y.J."/>
            <person name="Land M."/>
            <person name="Hauser L."/>
            <person name="Jeffries C.D."/>
            <person name="Detter J.C."/>
            <person name="Rohde M."/>
            <person name="Abt B."/>
            <person name="Pukall R."/>
            <person name="Goker M."/>
            <person name="Bristow J."/>
            <person name="Markowitz V."/>
            <person name="Hugenholtz P."/>
            <person name="Eisen J.A."/>
        </authorList>
    </citation>
    <scope>NUCLEOTIDE SEQUENCE [LARGE SCALE GENOMIC DNA]</scope>
    <source>
        <strain evidence="11 12">DSM 2912</strain>
    </source>
</reference>
<dbReference type="InterPro" id="IPR020899">
    <property type="entry name" value="Arg_repress_C"/>
</dbReference>
<dbReference type="NCBIfam" id="NF003281">
    <property type="entry name" value="PRK04280.1"/>
    <property type="match status" value="1"/>
</dbReference>
<keyword evidence="5 7" id="KW-0238">DNA-binding</keyword>
<evidence type="ECO:0000256" key="2">
    <source>
        <dbReference type="ARBA" id="ARBA00008316"/>
    </source>
</evidence>
<comment type="similarity">
    <text evidence="2 7">Belongs to the ArgR family.</text>
</comment>
<organism evidence="11 12">
    <name type="scientific">Kyrpidia tusciae (strain DSM 2912 / NBRC 15312 / T2)</name>
    <name type="common">Bacillus tusciae</name>
    <dbReference type="NCBI Taxonomy" id="562970"/>
    <lineage>
        <taxon>Bacteria</taxon>
        <taxon>Bacillati</taxon>
        <taxon>Bacillota</taxon>
        <taxon>Bacilli</taxon>
        <taxon>Bacillales</taxon>
        <taxon>Alicyclobacillaceae</taxon>
        <taxon>Kyrpidia</taxon>
    </lineage>
</organism>
<dbReference type="Pfam" id="PF02863">
    <property type="entry name" value="Arg_repressor_C"/>
    <property type="match status" value="1"/>
</dbReference>
<comment type="function">
    <text evidence="7">Regulates arginine biosynthesis genes.</text>
</comment>
<keyword evidence="4 7" id="KW-0805">Transcription regulation</keyword>
<evidence type="ECO:0000259" key="9">
    <source>
        <dbReference type="Pfam" id="PF01316"/>
    </source>
</evidence>
<dbReference type="OrthoDB" id="9807089at2"/>
<evidence type="ECO:0000256" key="7">
    <source>
        <dbReference type="HAMAP-Rule" id="MF_00173"/>
    </source>
</evidence>
<evidence type="ECO:0000256" key="1">
    <source>
        <dbReference type="ARBA" id="ARBA00004496"/>
    </source>
</evidence>
<comment type="subcellular location">
    <subcellularLocation>
        <location evidence="1 7">Cytoplasm</location>
    </subcellularLocation>
</comment>
<dbReference type="GO" id="GO:0003677">
    <property type="term" value="F:DNA binding"/>
    <property type="evidence" value="ECO:0007669"/>
    <property type="project" value="UniProtKB-KW"/>
</dbReference>
<dbReference type="PRINTS" id="PR01467">
    <property type="entry name" value="ARGREPRESSOR"/>
</dbReference>
<name>D5WV95_KYRT2</name>
<evidence type="ECO:0000256" key="5">
    <source>
        <dbReference type="ARBA" id="ARBA00023125"/>
    </source>
</evidence>
<keyword evidence="3 7" id="KW-0963">Cytoplasm</keyword>
<evidence type="ECO:0000256" key="8">
    <source>
        <dbReference type="NCBIfam" id="TIGR01529"/>
    </source>
</evidence>
<dbReference type="GO" id="GO:0005737">
    <property type="term" value="C:cytoplasm"/>
    <property type="evidence" value="ECO:0007669"/>
    <property type="project" value="UniProtKB-SubCell"/>
</dbReference>